<evidence type="ECO:0000256" key="1">
    <source>
        <dbReference type="ARBA" id="ARBA00004370"/>
    </source>
</evidence>
<dbReference type="InterPro" id="IPR017452">
    <property type="entry name" value="GPCR_Rhodpsn_7TM"/>
</dbReference>
<feature type="transmembrane region" description="Helical" evidence="5">
    <location>
        <begin position="84"/>
        <end position="103"/>
    </location>
</feature>
<evidence type="ECO:0000256" key="2">
    <source>
        <dbReference type="ARBA" id="ARBA00022692"/>
    </source>
</evidence>
<protein>
    <recommendedName>
        <fullName evidence="6">G-protein coupled receptors family 1 profile domain-containing protein</fullName>
    </recommendedName>
</protein>
<dbReference type="PANTHER" id="PTHR23360">
    <property type="entry name" value="G-PROTEIN COUPLED RECEPTORS FAMILY 1 PROFILE DOMAIN-CONTAINING PROTEIN-RELATED"/>
    <property type="match status" value="1"/>
</dbReference>
<evidence type="ECO:0000313" key="8">
    <source>
        <dbReference type="Proteomes" id="UP000298663"/>
    </source>
</evidence>
<dbReference type="SMART" id="SM01381">
    <property type="entry name" value="7TM_GPCR_Srsx"/>
    <property type="match status" value="1"/>
</dbReference>
<feature type="transmembrane region" description="Helical" evidence="5">
    <location>
        <begin position="166"/>
        <end position="186"/>
    </location>
</feature>
<dbReference type="GO" id="GO:0004930">
    <property type="term" value="F:G protein-coupled receptor activity"/>
    <property type="evidence" value="ECO:0007669"/>
    <property type="project" value="InterPro"/>
</dbReference>
<reference evidence="7 8" key="2">
    <citation type="journal article" date="2019" name="G3 (Bethesda)">
        <title>Hybrid Assembly of the Genome of the Entomopathogenic Nematode Steinernema carpocapsae Identifies the X-Chromosome.</title>
        <authorList>
            <person name="Serra L."/>
            <person name="Macchietto M."/>
            <person name="Macias-Munoz A."/>
            <person name="McGill C.J."/>
            <person name="Rodriguez I.M."/>
            <person name="Rodriguez B."/>
            <person name="Murad R."/>
            <person name="Mortazavi A."/>
        </authorList>
    </citation>
    <scope>NUCLEOTIDE SEQUENCE [LARGE SCALE GENOMIC DNA]</scope>
    <source>
        <strain evidence="7 8">ALL</strain>
    </source>
</reference>
<keyword evidence="2 5" id="KW-0812">Transmembrane</keyword>
<feature type="domain" description="G-protein coupled receptors family 1 profile" evidence="6">
    <location>
        <begin position="27"/>
        <end position="278"/>
    </location>
</feature>
<evidence type="ECO:0000259" key="6">
    <source>
        <dbReference type="PROSITE" id="PS50262"/>
    </source>
</evidence>
<evidence type="ECO:0000313" key="7">
    <source>
        <dbReference type="EMBL" id="TKR73783.1"/>
    </source>
</evidence>
<organism evidence="7 8">
    <name type="scientific">Steinernema carpocapsae</name>
    <name type="common">Entomopathogenic nematode</name>
    <dbReference type="NCBI Taxonomy" id="34508"/>
    <lineage>
        <taxon>Eukaryota</taxon>
        <taxon>Metazoa</taxon>
        <taxon>Ecdysozoa</taxon>
        <taxon>Nematoda</taxon>
        <taxon>Chromadorea</taxon>
        <taxon>Rhabditida</taxon>
        <taxon>Tylenchina</taxon>
        <taxon>Panagrolaimomorpha</taxon>
        <taxon>Strongyloidoidea</taxon>
        <taxon>Steinernematidae</taxon>
        <taxon>Steinernema</taxon>
    </lineage>
</organism>
<keyword evidence="4 5" id="KW-0472">Membrane</keyword>
<feature type="transmembrane region" description="Helical" evidence="5">
    <location>
        <begin position="123"/>
        <end position="146"/>
    </location>
</feature>
<feature type="transmembrane region" description="Helical" evidence="5">
    <location>
        <begin position="13"/>
        <end position="33"/>
    </location>
</feature>
<feature type="transmembrane region" description="Helical" evidence="5">
    <location>
        <begin position="228"/>
        <end position="248"/>
    </location>
</feature>
<dbReference type="Pfam" id="PF10320">
    <property type="entry name" value="7TM_GPCR_Srsx"/>
    <property type="match status" value="1"/>
</dbReference>
<dbReference type="OrthoDB" id="5820127at2759"/>
<dbReference type="Gene3D" id="1.20.1070.10">
    <property type="entry name" value="Rhodopsin 7-helix transmembrane proteins"/>
    <property type="match status" value="1"/>
</dbReference>
<dbReference type="AlphaFoldDB" id="A0A4U5MW29"/>
<dbReference type="Proteomes" id="UP000298663">
    <property type="component" value="Unassembled WGS sequence"/>
</dbReference>
<keyword evidence="3 5" id="KW-1133">Transmembrane helix</keyword>
<comment type="subcellular location">
    <subcellularLocation>
        <location evidence="1">Membrane</location>
    </subcellularLocation>
</comment>
<dbReference type="InterPro" id="IPR047130">
    <property type="entry name" value="7TM_GPCR_Srsx_nematod"/>
</dbReference>
<name>A0A4U5MW29_STECR</name>
<dbReference type="SUPFAM" id="SSF81321">
    <property type="entry name" value="Family A G protein-coupled receptor-like"/>
    <property type="match status" value="1"/>
</dbReference>
<dbReference type="EMBL" id="AZBU02000006">
    <property type="protein sequence ID" value="TKR73783.1"/>
    <property type="molecule type" value="Genomic_DNA"/>
</dbReference>
<dbReference type="GO" id="GO:0016020">
    <property type="term" value="C:membrane"/>
    <property type="evidence" value="ECO:0007669"/>
    <property type="project" value="UniProtKB-SubCell"/>
</dbReference>
<dbReference type="InterPro" id="IPR000276">
    <property type="entry name" value="GPCR_Rhodpsn"/>
</dbReference>
<keyword evidence="8" id="KW-1185">Reference proteome</keyword>
<accession>A0A4U5MW29</accession>
<evidence type="ECO:0000256" key="4">
    <source>
        <dbReference type="ARBA" id="ARBA00023136"/>
    </source>
</evidence>
<dbReference type="PANTHER" id="PTHR23360:SF5">
    <property type="entry name" value="G-PROTEIN COUPLED RECEPTORS FAMILY 1 PROFILE DOMAIN-CONTAINING PROTEIN"/>
    <property type="match status" value="1"/>
</dbReference>
<dbReference type="InterPro" id="IPR019424">
    <property type="entry name" value="7TM_GPCR_Srsx"/>
</dbReference>
<dbReference type="PROSITE" id="PS50262">
    <property type="entry name" value="G_PROTEIN_RECEP_F1_2"/>
    <property type="match status" value="1"/>
</dbReference>
<comment type="caution">
    <text evidence="7">The sequence shown here is derived from an EMBL/GenBank/DDBJ whole genome shotgun (WGS) entry which is preliminary data.</text>
</comment>
<sequence length="284" mass="32381">MDSYPFGKLAIPFAAWNTWVAFIACVGNSLLLITIIRSNTLRCPCAIFIAVHATSEIVQVFSYYCYVATVLTSSTYSRRQCFWYSLPSLLAVHITFVSILLMAMDRFLSMRFKAWYHTLSKKIYSLTALFGLMCYTLISTMLIWTGLDDSIIVCHVLNLATNTVQYVWLSFNVVNAVIIIIFFFLLKGTLNWKQKFYHLILSNKGRIKGKTNGFEGTSTSIIVVLQRIMLVYLIRYATVGLILVVFIYGLQNEFAIDNFISIMDTFRILSSVAPLIIMYQHCGT</sequence>
<reference evidence="7 8" key="1">
    <citation type="journal article" date="2015" name="Genome Biol.">
        <title>Comparative genomics of Steinernema reveals deeply conserved gene regulatory networks.</title>
        <authorList>
            <person name="Dillman A.R."/>
            <person name="Macchietto M."/>
            <person name="Porter C.F."/>
            <person name="Rogers A."/>
            <person name="Williams B."/>
            <person name="Antoshechkin I."/>
            <person name="Lee M.M."/>
            <person name="Goodwin Z."/>
            <person name="Lu X."/>
            <person name="Lewis E.E."/>
            <person name="Goodrich-Blair H."/>
            <person name="Stock S.P."/>
            <person name="Adams B.J."/>
            <person name="Sternberg P.W."/>
            <person name="Mortazavi A."/>
        </authorList>
    </citation>
    <scope>NUCLEOTIDE SEQUENCE [LARGE SCALE GENOMIC DNA]</scope>
    <source>
        <strain evidence="7 8">ALL</strain>
    </source>
</reference>
<evidence type="ECO:0000256" key="5">
    <source>
        <dbReference type="SAM" id="Phobius"/>
    </source>
</evidence>
<evidence type="ECO:0000256" key="3">
    <source>
        <dbReference type="ARBA" id="ARBA00022989"/>
    </source>
</evidence>
<gene>
    <name evidence="7" type="ORF">L596_021054</name>
</gene>
<dbReference type="PROSITE" id="PS00237">
    <property type="entry name" value="G_PROTEIN_RECEP_F1_1"/>
    <property type="match status" value="1"/>
</dbReference>
<feature type="transmembrane region" description="Helical" evidence="5">
    <location>
        <begin position="45"/>
        <end position="64"/>
    </location>
</feature>
<proteinExistence type="predicted"/>